<name>D7FN90_ECTSI</name>
<evidence type="ECO:0000313" key="2">
    <source>
        <dbReference type="EMBL" id="CBJ30147.1"/>
    </source>
</evidence>
<dbReference type="AlphaFoldDB" id="D7FN90"/>
<feature type="compositionally biased region" description="Basic residues" evidence="1">
    <location>
        <begin position="211"/>
        <end position="225"/>
    </location>
</feature>
<evidence type="ECO:0000313" key="3">
    <source>
        <dbReference type="Proteomes" id="UP000002630"/>
    </source>
</evidence>
<protein>
    <submittedName>
        <fullName evidence="2">Uncharacterized protein</fullName>
    </submittedName>
</protein>
<gene>
    <name evidence="2" type="ORF">Esi_0177_0036</name>
</gene>
<evidence type="ECO:0000256" key="1">
    <source>
        <dbReference type="SAM" id="MobiDB-lite"/>
    </source>
</evidence>
<keyword evidence="3" id="KW-1185">Reference proteome</keyword>
<reference evidence="2 3" key="1">
    <citation type="journal article" date="2010" name="Nature">
        <title>The Ectocarpus genome and the independent evolution of multicellularity in brown algae.</title>
        <authorList>
            <person name="Cock J.M."/>
            <person name="Sterck L."/>
            <person name="Rouze P."/>
            <person name="Scornet D."/>
            <person name="Allen A.E."/>
            <person name="Amoutzias G."/>
            <person name="Anthouard V."/>
            <person name="Artiguenave F."/>
            <person name="Aury J.M."/>
            <person name="Badger J.H."/>
            <person name="Beszteri B."/>
            <person name="Billiau K."/>
            <person name="Bonnet E."/>
            <person name="Bothwell J.H."/>
            <person name="Bowler C."/>
            <person name="Boyen C."/>
            <person name="Brownlee C."/>
            <person name="Carrano C.J."/>
            <person name="Charrier B."/>
            <person name="Cho G.Y."/>
            <person name="Coelho S.M."/>
            <person name="Collen J."/>
            <person name="Corre E."/>
            <person name="Da Silva C."/>
            <person name="Delage L."/>
            <person name="Delaroque N."/>
            <person name="Dittami S.M."/>
            <person name="Doulbeau S."/>
            <person name="Elias M."/>
            <person name="Farnham G."/>
            <person name="Gachon C.M."/>
            <person name="Gschloessl B."/>
            <person name="Heesch S."/>
            <person name="Jabbari K."/>
            <person name="Jubin C."/>
            <person name="Kawai H."/>
            <person name="Kimura K."/>
            <person name="Kloareg B."/>
            <person name="Kupper F.C."/>
            <person name="Lang D."/>
            <person name="Le Bail A."/>
            <person name="Leblanc C."/>
            <person name="Lerouge P."/>
            <person name="Lohr M."/>
            <person name="Lopez P.J."/>
            <person name="Martens C."/>
            <person name="Maumus F."/>
            <person name="Michel G."/>
            <person name="Miranda-Saavedra D."/>
            <person name="Morales J."/>
            <person name="Moreau H."/>
            <person name="Motomura T."/>
            <person name="Nagasato C."/>
            <person name="Napoli C.A."/>
            <person name="Nelson D.R."/>
            <person name="Nyvall-Collen P."/>
            <person name="Peters A.F."/>
            <person name="Pommier C."/>
            <person name="Potin P."/>
            <person name="Poulain J."/>
            <person name="Quesneville H."/>
            <person name="Read B."/>
            <person name="Rensing S.A."/>
            <person name="Ritter A."/>
            <person name="Rousvoal S."/>
            <person name="Samanta M."/>
            <person name="Samson G."/>
            <person name="Schroeder D.C."/>
            <person name="Segurens B."/>
            <person name="Strittmatter M."/>
            <person name="Tonon T."/>
            <person name="Tregear J.W."/>
            <person name="Valentin K."/>
            <person name="von Dassow P."/>
            <person name="Yamagishi T."/>
            <person name="Van de Peer Y."/>
            <person name="Wincker P."/>
        </authorList>
    </citation>
    <scope>NUCLEOTIDE SEQUENCE [LARGE SCALE GENOMIC DNA]</scope>
    <source>
        <strain evidence="3">Ec32 / CCAP1310/4</strain>
    </source>
</reference>
<dbReference type="OrthoDB" id="10484758at2759"/>
<organism evidence="2 3">
    <name type="scientific">Ectocarpus siliculosus</name>
    <name type="common">Brown alga</name>
    <name type="synonym">Conferva siliculosa</name>
    <dbReference type="NCBI Taxonomy" id="2880"/>
    <lineage>
        <taxon>Eukaryota</taxon>
        <taxon>Sar</taxon>
        <taxon>Stramenopiles</taxon>
        <taxon>Ochrophyta</taxon>
        <taxon>PX clade</taxon>
        <taxon>Phaeophyceae</taxon>
        <taxon>Ectocarpales</taxon>
        <taxon>Ectocarpaceae</taxon>
        <taxon>Ectocarpus</taxon>
    </lineage>
</organism>
<dbReference type="InParanoid" id="D7FN90"/>
<feature type="region of interest" description="Disordered" evidence="1">
    <location>
        <begin position="201"/>
        <end position="245"/>
    </location>
</feature>
<dbReference type="Proteomes" id="UP000002630">
    <property type="component" value="Linkage Group LG10"/>
</dbReference>
<dbReference type="EMBL" id="FN649735">
    <property type="protein sequence ID" value="CBJ30147.1"/>
    <property type="molecule type" value="Genomic_DNA"/>
</dbReference>
<proteinExistence type="predicted"/>
<sequence>MASPSSSSPATVEETLASLKRRVFGGSEEDRELSCGLFGEEFEMKNAEIEDREYDFVFRHGTILVRVEEGVGGEVVPMVFSLCEYATDHFGDLTGLPLQWLFHEDATNKKTAAKIMMHIERSDSDSMCCYVNLKSKVRRWTSSFVSIRSLSNRPERAHEQRVGHEHLPPWYVLLKVCLPSALGLIKEPELLQQLYSKKAAEASKRAAPQKGRGKVGAKKTNKKAKGAPVAGDIQSREGVSSEACT</sequence>
<dbReference type="EMBL" id="FN648270">
    <property type="protein sequence ID" value="CBJ30147.1"/>
    <property type="molecule type" value="Genomic_DNA"/>
</dbReference>
<accession>D7FN90</accession>